<evidence type="ECO:0000313" key="3">
    <source>
        <dbReference type="EMBL" id="EGB03351.1"/>
    </source>
</evidence>
<feature type="transmembrane region" description="Helical" evidence="2">
    <location>
        <begin position="588"/>
        <end position="609"/>
    </location>
</feature>
<sequence length="726" mass="74377">MQLQLRMIERSRADGPVVVSREALELLRALALRLLRALEPVNDRSAYFDARLFDDSISSLDVVAWLVADAGNDASSAQDAHWVGQALVAHGFLRRAARRGRDACAARAAMHAESVAASRLRRRFERARDARYRVDRLRVCDHRARVSVRGARHLRNIHLLKRGGAAYVRAVVGGAVAFETTVDGGAAFPDASWDEAYEVGCNLGERVELRVVDRDGGLLGGTNLGDLDLGLVDDHVAAAAPARGGGAPPLACARLAPGGRALAVKLGRDAGAGERYLPLTSATGGHGSDSATLCAHVAVFPRGDDGGGAARGAAAPAGGGAAPTAGGGAAPTAGGGAAAPGAARFGAWEWDGPREWLVRASVIRCADVRYDLAETWGLAWALRPRLVAGDAEACGGLADKDLGVAGAAWASQGGDGDLTVAATLNRAGGHASLVLGERARSDLIERRVAVAVLPLDGLPVRDGGAPPPPPRWIHLERPASRGAASLRGANGAVLASVWLERPRGAAPEREASAAAKRRDAADARRRNAARGRRAAAAAAAAVVGGRALGVGGGGGGAAAAAAGLAGLAARAALAAARRAPALVASGAAAALVAAAAGPLLLGALFSWLVTRVVVARRDARAPAPRVEAGAIAVHCWVGASRRPAAAAARRDRGAASTLLRDVAGPAVAGWYDALALALHVDITVRDFRFGNPPGFERDHLLDVRAAAFCVETNHWFGGCQPSFKVL</sequence>
<keyword evidence="2" id="KW-1133">Transmembrane helix</keyword>
<dbReference type="GeneID" id="20226603"/>
<dbReference type="KEGG" id="aaf:AURANDRAFT_68091"/>
<dbReference type="OMA" id="PPRWIHL"/>
<protein>
    <recommendedName>
        <fullName evidence="5">C2 domain-containing protein</fullName>
    </recommendedName>
</protein>
<dbReference type="Proteomes" id="UP000002729">
    <property type="component" value="Unassembled WGS sequence"/>
</dbReference>
<feature type="region of interest" description="Disordered" evidence="1">
    <location>
        <begin position="505"/>
        <end position="528"/>
    </location>
</feature>
<evidence type="ECO:0008006" key="5">
    <source>
        <dbReference type="Google" id="ProtNLM"/>
    </source>
</evidence>
<evidence type="ECO:0000256" key="2">
    <source>
        <dbReference type="SAM" id="Phobius"/>
    </source>
</evidence>
<proteinExistence type="predicted"/>
<name>F0YNG2_AURAN</name>
<feature type="compositionally biased region" description="Basic and acidic residues" evidence="1">
    <location>
        <begin position="505"/>
        <end position="525"/>
    </location>
</feature>
<reference evidence="3 4" key="1">
    <citation type="journal article" date="2011" name="Proc. Natl. Acad. Sci. U.S.A.">
        <title>Niche of harmful alga Aureococcus anophagefferens revealed through ecogenomics.</title>
        <authorList>
            <person name="Gobler C.J."/>
            <person name="Berry D.L."/>
            <person name="Dyhrman S.T."/>
            <person name="Wilhelm S.W."/>
            <person name="Salamov A."/>
            <person name="Lobanov A.V."/>
            <person name="Zhang Y."/>
            <person name="Collier J.L."/>
            <person name="Wurch L.L."/>
            <person name="Kustka A.B."/>
            <person name="Dill B.D."/>
            <person name="Shah M."/>
            <person name="VerBerkmoes N.C."/>
            <person name="Kuo A."/>
            <person name="Terry A."/>
            <person name="Pangilinan J."/>
            <person name="Lindquist E.A."/>
            <person name="Lucas S."/>
            <person name="Paulsen I.T."/>
            <person name="Hattenrath-Lehmann T.K."/>
            <person name="Talmage S.C."/>
            <person name="Walker E.A."/>
            <person name="Koch F."/>
            <person name="Burson A.M."/>
            <person name="Marcoval M.A."/>
            <person name="Tang Y.Z."/>
            <person name="Lecleir G.R."/>
            <person name="Coyne K.J."/>
            <person name="Berg G.M."/>
            <person name="Bertrand E.M."/>
            <person name="Saito M.A."/>
            <person name="Gladyshev V.N."/>
            <person name="Grigoriev I.V."/>
        </authorList>
    </citation>
    <scope>NUCLEOTIDE SEQUENCE [LARGE SCALE GENOMIC DNA]</scope>
    <source>
        <strain evidence="4">CCMP 1984</strain>
    </source>
</reference>
<dbReference type="EMBL" id="GL833175">
    <property type="protein sequence ID" value="EGB03351.1"/>
    <property type="molecule type" value="Genomic_DNA"/>
</dbReference>
<accession>F0YNG2</accession>
<keyword evidence="4" id="KW-1185">Reference proteome</keyword>
<evidence type="ECO:0000313" key="4">
    <source>
        <dbReference type="Proteomes" id="UP000002729"/>
    </source>
</evidence>
<dbReference type="InParanoid" id="F0YNG2"/>
<gene>
    <name evidence="3" type="ORF">AURANDRAFT_68091</name>
</gene>
<dbReference type="RefSeq" id="XP_009041962.1">
    <property type="nucleotide sequence ID" value="XM_009043714.1"/>
</dbReference>
<keyword evidence="2" id="KW-0472">Membrane</keyword>
<evidence type="ECO:0000256" key="1">
    <source>
        <dbReference type="SAM" id="MobiDB-lite"/>
    </source>
</evidence>
<feature type="region of interest" description="Disordered" evidence="1">
    <location>
        <begin position="308"/>
        <end position="334"/>
    </location>
</feature>
<organism evidence="4">
    <name type="scientific">Aureococcus anophagefferens</name>
    <name type="common">Harmful bloom alga</name>
    <dbReference type="NCBI Taxonomy" id="44056"/>
    <lineage>
        <taxon>Eukaryota</taxon>
        <taxon>Sar</taxon>
        <taxon>Stramenopiles</taxon>
        <taxon>Ochrophyta</taxon>
        <taxon>Pelagophyceae</taxon>
        <taxon>Pelagomonadales</taxon>
        <taxon>Pelagomonadaceae</taxon>
        <taxon>Aureococcus</taxon>
    </lineage>
</organism>
<dbReference type="AlphaFoldDB" id="F0YNG2"/>
<keyword evidence="2" id="KW-0812">Transmembrane</keyword>
<feature type="compositionally biased region" description="Gly residues" evidence="1">
    <location>
        <begin position="317"/>
        <end position="334"/>
    </location>
</feature>
<dbReference type="OrthoDB" id="230874at2759"/>